<keyword evidence="5" id="KW-0547">Nucleotide-binding</keyword>
<evidence type="ECO:0000256" key="3">
    <source>
        <dbReference type="ARBA" id="ARBA00022598"/>
    </source>
</evidence>
<dbReference type="NCBIfam" id="TIGR02432">
    <property type="entry name" value="lysidine_TilS_N"/>
    <property type="match status" value="1"/>
</dbReference>
<dbReference type="PANTHER" id="PTHR43033:SF1">
    <property type="entry name" value="TRNA(ILE)-LYSIDINE SYNTHASE-RELATED"/>
    <property type="match status" value="1"/>
</dbReference>
<accession>A0ABX1KY94</accession>
<comment type="catalytic activity">
    <reaction evidence="7 8">
        <text>cytidine(34) in tRNA(Ile2) + L-lysine + ATP = lysidine(34) in tRNA(Ile2) + AMP + diphosphate + H(+)</text>
        <dbReference type="Rhea" id="RHEA:43744"/>
        <dbReference type="Rhea" id="RHEA-COMP:10625"/>
        <dbReference type="Rhea" id="RHEA-COMP:10670"/>
        <dbReference type="ChEBI" id="CHEBI:15378"/>
        <dbReference type="ChEBI" id="CHEBI:30616"/>
        <dbReference type="ChEBI" id="CHEBI:32551"/>
        <dbReference type="ChEBI" id="CHEBI:33019"/>
        <dbReference type="ChEBI" id="CHEBI:82748"/>
        <dbReference type="ChEBI" id="CHEBI:83665"/>
        <dbReference type="ChEBI" id="CHEBI:456215"/>
        <dbReference type="EC" id="6.3.4.19"/>
    </reaction>
</comment>
<dbReference type="SUPFAM" id="SSF56037">
    <property type="entry name" value="PheT/TilS domain"/>
    <property type="match status" value="1"/>
</dbReference>
<feature type="domain" description="Lysidine-tRNA(Ile) synthetase C-terminal" evidence="9">
    <location>
        <begin position="377"/>
        <end position="447"/>
    </location>
</feature>
<dbReference type="EC" id="6.3.4.19" evidence="8"/>
<comment type="subcellular location">
    <subcellularLocation>
        <location evidence="1 8">Cytoplasm</location>
    </subcellularLocation>
</comment>
<reference evidence="10 11" key="1">
    <citation type="submission" date="2020-04" db="EMBL/GenBank/DDBJ databases">
        <title>A novel species of genus Lactobacillus that was isolated from fermented food Zha-chili.</title>
        <authorList>
            <person name="Zhang Z."/>
        </authorList>
    </citation>
    <scope>NUCLEOTIDE SEQUENCE [LARGE SCALE GENOMIC DNA]</scope>
    <source>
        <strain evidence="11">HBUAS51383</strain>
    </source>
</reference>
<organism evidence="10 11">
    <name type="scientific">Secundilactobacillus angelensis</name>
    <dbReference type="NCBI Taxonomy" id="2722706"/>
    <lineage>
        <taxon>Bacteria</taxon>
        <taxon>Bacillati</taxon>
        <taxon>Bacillota</taxon>
        <taxon>Bacilli</taxon>
        <taxon>Lactobacillales</taxon>
        <taxon>Lactobacillaceae</taxon>
        <taxon>Secundilactobacillus</taxon>
    </lineage>
</organism>
<evidence type="ECO:0000256" key="5">
    <source>
        <dbReference type="ARBA" id="ARBA00022741"/>
    </source>
</evidence>
<dbReference type="Pfam" id="PF11734">
    <property type="entry name" value="TilS_C"/>
    <property type="match status" value="1"/>
</dbReference>
<gene>
    <name evidence="8 10" type="primary">tilS</name>
    <name evidence="10" type="ORF">HC026_08180</name>
</gene>
<evidence type="ECO:0000256" key="1">
    <source>
        <dbReference type="ARBA" id="ARBA00004496"/>
    </source>
</evidence>
<comment type="caution">
    <text evidence="10">The sequence shown here is derived from an EMBL/GenBank/DDBJ whole genome shotgun (WGS) entry which is preliminary data.</text>
</comment>
<evidence type="ECO:0000256" key="8">
    <source>
        <dbReference type="HAMAP-Rule" id="MF_01161"/>
    </source>
</evidence>
<evidence type="ECO:0000313" key="10">
    <source>
        <dbReference type="EMBL" id="NLR18901.1"/>
    </source>
</evidence>
<keyword evidence="6" id="KW-0067">ATP-binding</keyword>
<comment type="similarity">
    <text evidence="8">Belongs to the tRNA(Ile)-lysidine synthase family.</text>
</comment>
<dbReference type="Pfam" id="PF01171">
    <property type="entry name" value="ATP_bind_3"/>
    <property type="match status" value="1"/>
</dbReference>
<dbReference type="GO" id="GO:0032267">
    <property type="term" value="F:tRNA(Ile)-lysidine synthase activity"/>
    <property type="evidence" value="ECO:0007669"/>
    <property type="project" value="UniProtKB-EC"/>
</dbReference>
<dbReference type="Proteomes" id="UP000763447">
    <property type="component" value="Unassembled WGS sequence"/>
</dbReference>
<proteinExistence type="inferred from homology"/>
<comment type="caution">
    <text evidence="8">Lacks conserved residue(s) required for the propagation of feature annotation.</text>
</comment>
<dbReference type="EMBL" id="JAAXLJ010000013">
    <property type="protein sequence ID" value="NLR18901.1"/>
    <property type="molecule type" value="Genomic_DNA"/>
</dbReference>
<evidence type="ECO:0000256" key="2">
    <source>
        <dbReference type="ARBA" id="ARBA00022490"/>
    </source>
</evidence>
<evidence type="ECO:0000313" key="11">
    <source>
        <dbReference type="Proteomes" id="UP000763447"/>
    </source>
</evidence>
<dbReference type="InterPro" id="IPR011063">
    <property type="entry name" value="TilS/TtcA_N"/>
</dbReference>
<dbReference type="PANTHER" id="PTHR43033">
    <property type="entry name" value="TRNA(ILE)-LYSIDINE SYNTHASE-RELATED"/>
    <property type="match status" value="1"/>
</dbReference>
<dbReference type="SUPFAM" id="SSF52402">
    <property type="entry name" value="Adenine nucleotide alpha hydrolases-like"/>
    <property type="match status" value="1"/>
</dbReference>
<dbReference type="InterPro" id="IPR012795">
    <property type="entry name" value="tRNA_Ile_lys_synt_N"/>
</dbReference>
<evidence type="ECO:0000256" key="6">
    <source>
        <dbReference type="ARBA" id="ARBA00022840"/>
    </source>
</evidence>
<keyword evidence="11" id="KW-1185">Reference proteome</keyword>
<keyword evidence="2 8" id="KW-0963">Cytoplasm</keyword>
<evidence type="ECO:0000256" key="7">
    <source>
        <dbReference type="ARBA" id="ARBA00048539"/>
    </source>
</evidence>
<protein>
    <recommendedName>
        <fullName evidence="8">tRNA(Ile)-lysidine synthase</fullName>
        <ecNumber evidence="8">6.3.4.19</ecNumber>
    </recommendedName>
    <alternativeName>
        <fullName evidence="8">tRNA(Ile)-2-lysyl-cytidine synthase</fullName>
    </alternativeName>
    <alternativeName>
        <fullName evidence="8">tRNA(Ile)-lysidine synthetase</fullName>
    </alternativeName>
</protein>
<keyword evidence="3 8" id="KW-0436">Ligase</keyword>
<dbReference type="NCBIfam" id="TIGR02433">
    <property type="entry name" value="lysidine_TilS_C"/>
    <property type="match status" value="1"/>
</dbReference>
<sequence length="451" mass="51428">MNIAKQFKSRLASTGCFDAGKTVIVAVSTGVDSMLLLTLMEQLPDSVRPKLVVAHVNHQLRAQSRVEEQFIREYCSKHQIQLAVTRWSVEEHPQTGIEAAARQFRYDFFADVMRKYHAEILLTAHHADDQAETVLMKLVRGGQLSQLEGILPEQPFENGLLIRPLLPFSKQAIRAYAETSHLQWYEDETNQVDDIFRNRIRHQLMPALKQENPAFLKHVQNYSTQLIAALQLANERTVELLTQIRRDDESYSVSLWQGLTAVQKRAVLSMIFQDAELPVTDSYLDETSQLLNNQKKPTAELNLAASKHLEKAYDRFSIKSELKVPPFSQPADRIVVISNQWVQLSRGLQARLVPVKTVNKNAAGHMLLQLQPFEMPLRVRTAQPNDRIKLVGGGHKTIRRILIDHKIPVSKRQQQSVVVTANGEVLWLIGLQRSARDYTEPNYELVLKQSD</sequence>
<evidence type="ECO:0000259" key="9">
    <source>
        <dbReference type="SMART" id="SM00977"/>
    </source>
</evidence>
<evidence type="ECO:0000256" key="4">
    <source>
        <dbReference type="ARBA" id="ARBA00022694"/>
    </source>
</evidence>
<dbReference type="InterPro" id="IPR014729">
    <property type="entry name" value="Rossmann-like_a/b/a_fold"/>
</dbReference>
<name>A0ABX1KY94_9LACO</name>
<dbReference type="InterPro" id="IPR012796">
    <property type="entry name" value="Lysidine-tRNA-synth_C"/>
</dbReference>
<dbReference type="CDD" id="cd01992">
    <property type="entry name" value="TilS_N"/>
    <property type="match status" value="1"/>
</dbReference>
<dbReference type="HAMAP" id="MF_01161">
    <property type="entry name" value="tRNA_Ile_lys_synt"/>
    <property type="match status" value="1"/>
</dbReference>
<dbReference type="Gene3D" id="3.40.50.620">
    <property type="entry name" value="HUPs"/>
    <property type="match status" value="1"/>
</dbReference>
<dbReference type="RefSeq" id="WP_168925500.1">
    <property type="nucleotide sequence ID" value="NZ_JAAXLJ010000013.1"/>
</dbReference>
<dbReference type="SMART" id="SM00977">
    <property type="entry name" value="TilS_C"/>
    <property type="match status" value="1"/>
</dbReference>
<dbReference type="InterPro" id="IPR012094">
    <property type="entry name" value="tRNA_Ile_lys_synt"/>
</dbReference>
<comment type="function">
    <text evidence="8">Ligates lysine onto the cytidine present at position 34 of the AUA codon-specific tRNA(Ile) that contains the anticodon CAU, in an ATP-dependent manner. Cytidine is converted to lysidine, thus changing the amino acid specificity of the tRNA from methionine to isoleucine.</text>
</comment>
<keyword evidence="4 8" id="KW-0819">tRNA processing</keyword>